<protein>
    <recommendedName>
        <fullName evidence="2">Relaxosome component</fullName>
    </recommendedName>
</protein>
<proteinExistence type="predicted"/>
<geneLocation type="plasmid" evidence="1">
    <name>pHNBF16</name>
</geneLocation>
<organism evidence="1">
    <name type="scientific">Klebsiella pneumoniae</name>
    <dbReference type="NCBI Taxonomy" id="573"/>
    <lineage>
        <taxon>Bacteria</taxon>
        <taxon>Pseudomonadati</taxon>
        <taxon>Pseudomonadota</taxon>
        <taxon>Gammaproteobacteria</taxon>
        <taxon>Enterobacterales</taxon>
        <taxon>Enterobacteriaceae</taxon>
        <taxon>Klebsiella/Raoultella group</taxon>
        <taxon>Klebsiella</taxon>
        <taxon>Klebsiella pneumoniae complex</taxon>
    </lineage>
</organism>
<name>A0A3G4RJ69_KLEPN</name>
<dbReference type="RefSeq" id="WP_087653579.1">
    <property type="nucleotide sequence ID" value="NZ_MK079571.1"/>
</dbReference>
<evidence type="ECO:0000313" key="1">
    <source>
        <dbReference type="EMBL" id="AYU65716.1"/>
    </source>
</evidence>
<dbReference type="EMBL" id="MK079571">
    <property type="protein sequence ID" value="AYU65716.1"/>
    <property type="molecule type" value="Genomic_DNA"/>
</dbReference>
<accession>A0A3G4RJ69</accession>
<evidence type="ECO:0008006" key="2">
    <source>
        <dbReference type="Google" id="ProtNLM"/>
    </source>
</evidence>
<keyword evidence="1" id="KW-0614">Plasmid</keyword>
<dbReference type="AlphaFoldDB" id="A0A3G4RJ69"/>
<sequence>MAVDKKHIVSIRFTEAEYQPYEKLMTELGIGKTEFFRALILSRFDKVDMPEKKEKPTPDFKKCLFYFNKSSNNLNQIAYRLNKENLNGIISDSLVRKCLFELVSIREILQGALKK</sequence>
<reference evidence="1" key="1">
    <citation type="submission" date="2018-10" db="EMBL/GenBank/DDBJ databases">
        <title>Complete sequence of plasmid pHNBF16.</title>
        <authorList>
            <person name="Liu J.H."/>
            <person name="Huang X."/>
            <person name="Luo J."/>
        </authorList>
    </citation>
    <scope>NUCLEOTIDE SEQUENCE</scope>
    <source>
        <strain evidence="1">6BF16CTX</strain>
        <plasmid evidence="1">pHNBF16</plasmid>
    </source>
</reference>